<evidence type="ECO:0000259" key="1">
    <source>
        <dbReference type="PROSITE" id="PS50181"/>
    </source>
</evidence>
<dbReference type="EMBL" id="CM017322">
    <property type="protein sequence ID" value="KAE8008961.1"/>
    <property type="molecule type" value="Genomic_DNA"/>
</dbReference>
<organism evidence="2 3">
    <name type="scientific">Carpinus fangiana</name>
    <dbReference type="NCBI Taxonomy" id="176857"/>
    <lineage>
        <taxon>Eukaryota</taxon>
        <taxon>Viridiplantae</taxon>
        <taxon>Streptophyta</taxon>
        <taxon>Embryophyta</taxon>
        <taxon>Tracheophyta</taxon>
        <taxon>Spermatophyta</taxon>
        <taxon>Magnoliopsida</taxon>
        <taxon>eudicotyledons</taxon>
        <taxon>Gunneridae</taxon>
        <taxon>Pentapetalae</taxon>
        <taxon>rosids</taxon>
        <taxon>fabids</taxon>
        <taxon>Fagales</taxon>
        <taxon>Betulaceae</taxon>
        <taxon>Carpinus</taxon>
    </lineage>
</organism>
<feature type="domain" description="F-box" evidence="1">
    <location>
        <begin position="16"/>
        <end position="52"/>
    </location>
</feature>
<dbReference type="Proteomes" id="UP000327013">
    <property type="component" value="Chromosome 2"/>
</dbReference>
<evidence type="ECO:0000313" key="3">
    <source>
        <dbReference type="Proteomes" id="UP000327013"/>
    </source>
</evidence>
<dbReference type="PROSITE" id="PS50181">
    <property type="entry name" value="FBOX"/>
    <property type="match status" value="1"/>
</dbReference>
<accession>A0A5N6QP92</accession>
<dbReference type="PANTHER" id="PTHR31900:SF32">
    <property type="entry name" value="F-BOX_RNI_FBD-LIKE DOMAIN PROTEIN"/>
    <property type="match status" value="1"/>
</dbReference>
<dbReference type="OrthoDB" id="594804at2759"/>
<sequence length="497" mass="56358">MEQPTKQKSVHDADDDGRFSDLPDEMVHHILSFLQMRDLSRLSVVSRRCRELCISNPHLDLSNIDLINSDESSRSRFYSFVDRLISLRCMHRVKTQTFRLLLSFVGGGGGGGGDEYRVATWLQHAVNMGVARVKLELVFDLGKPFDLPLCVLGCNSLRQLKVDAGNGFIKLPSSDFAVTNLQRLALGPVRIEKGCNVGELLSSFKSLKHLRLDKISGIKSMTFTSPSVETLLLTTYDEELCNISIVQEKLQDLFIYWSSKSGGKSLTINAPNLKNFYWAGSAVDYYNCMKDLPHLFNVGMGISFPTQQASCKHIFDKILHSIQRAKCLTISESFVEVLRKEGCLPFLFDNLEYLTVSRTSRGDQVLPLCSLLRGTINLKHLTVSCLSTRGFANVTNSVPSGEFSFKMGYWQSQNFMFTRQLKKVTMELFDREDEVELIKYLLKNAEELEVMEILYTSPVSSDLITEIRKYKKPSTKLLLCSTILYNKMRCVRPDHDI</sequence>
<evidence type="ECO:0000313" key="2">
    <source>
        <dbReference type="EMBL" id="KAE8008961.1"/>
    </source>
</evidence>
<dbReference type="AlphaFoldDB" id="A0A5N6QP92"/>
<dbReference type="InterPro" id="IPR001810">
    <property type="entry name" value="F-box_dom"/>
</dbReference>
<proteinExistence type="predicted"/>
<dbReference type="SMART" id="SM00256">
    <property type="entry name" value="FBOX"/>
    <property type="match status" value="1"/>
</dbReference>
<dbReference type="PANTHER" id="PTHR31900">
    <property type="entry name" value="F-BOX/RNI SUPERFAMILY PROTEIN-RELATED"/>
    <property type="match status" value="1"/>
</dbReference>
<dbReference type="Gene3D" id="1.20.1280.50">
    <property type="match status" value="1"/>
</dbReference>
<protein>
    <recommendedName>
        <fullName evidence="1">F-box domain-containing protein</fullName>
    </recommendedName>
</protein>
<reference evidence="2 3" key="1">
    <citation type="submission" date="2019-06" db="EMBL/GenBank/DDBJ databases">
        <title>A chromosomal-level reference genome of Carpinus fangiana (Coryloideae, Betulaceae).</title>
        <authorList>
            <person name="Yang X."/>
            <person name="Wang Z."/>
            <person name="Zhang L."/>
            <person name="Hao G."/>
            <person name="Liu J."/>
            <person name="Yang Y."/>
        </authorList>
    </citation>
    <scope>NUCLEOTIDE SEQUENCE [LARGE SCALE GENOMIC DNA]</scope>
    <source>
        <strain evidence="2">Cfa_2016G</strain>
        <tissue evidence="2">Leaf</tissue>
    </source>
</reference>
<dbReference type="Pfam" id="PF24758">
    <property type="entry name" value="LRR_At5g56370"/>
    <property type="match status" value="1"/>
</dbReference>
<gene>
    <name evidence="2" type="ORF">FH972_005419</name>
</gene>
<name>A0A5N6QP92_9ROSI</name>
<dbReference type="InterPro" id="IPR055411">
    <property type="entry name" value="LRR_FXL15/At3g58940/PEG3-like"/>
</dbReference>
<dbReference type="SUPFAM" id="SSF81383">
    <property type="entry name" value="F-box domain"/>
    <property type="match status" value="1"/>
</dbReference>
<dbReference type="InterPro" id="IPR036047">
    <property type="entry name" value="F-box-like_dom_sf"/>
</dbReference>
<dbReference type="InterPro" id="IPR050232">
    <property type="entry name" value="FBL13/AtMIF1-like"/>
</dbReference>
<keyword evidence="3" id="KW-1185">Reference proteome</keyword>
<dbReference type="Gene3D" id="3.80.10.10">
    <property type="entry name" value="Ribonuclease Inhibitor"/>
    <property type="match status" value="1"/>
</dbReference>
<dbReference type="Pfam" id="PF00646">
    <property type="entry name" value="F-box"/>
    <property type="match status" value="1"/>
</dbReference>
<dbReference type="InterPro" id="IPR032675">
    <property type="entry name" value="LRR_dom_sf"/>
</dbReference>
<dbReference type="CDD" id="cd09917">
    <property type="entry name" value="F-box_SF"/>
    <property type="match status" value="1"/>
</dbReference>